<sequence length="1376" mass="156059">MPNHVTMVTSEHMNCLLKNVLKLIKKNIGNDNAPWMTQIAAYTQQIIINSSEELLKDPFLPLAERVKKRTETLYHKEESLRGFIKSSTDDTSQIEAQIQEDWQLVVRDIYAFYPLLIKYVDLQRNHWLRNNISNAEDLYNHVSEIFNIWSKSQYFLREEQNFISANEIDNMILIMPTATRRSAVISETSLGGSSGKKKKKHRDKKRDKEKEIQASLMVACLKRLLPVGLNLFAGREQELVQHCKDRFLKKMPDYDVIQFVKIQLTLPDKLDPADEMSWQHYLYSKLGSKKGSTEIKPQQVDEVADRIVAMAKVLYGLHMIDHPQLQSKATYRSVVSTQRKRAVIACFRQLSLHALTRHRAVNIFVRSFYELWLQDENIGQEVMIEDLTQSFEEAELKKRDKEEEEGKADPLNQMVTTFCRGAMTERSGALQEDPLYMSYADILAKSCGEEEEEGNNEEEGSNGNGDEEGGASIHEQEMEKQKLLFHQARLANRGVAEMVLLHISACKGIPSEMVMKTLQLGIAVLRGGNLDIQMGMLNHLKEKKDVGFFTSVAGLMNSCSVLDLDAFERNTKAEGLGVGSEGAAGEKNMHDAEFTCTLFRFIQLTCEGHNLEWQNYLRTQAGNTTTVNVVICTVDYLLRLQESIMDFYWHYSSKELIDPAGKANFFKAIGVASQVFNTLSEVIQGPCTQNQQALAHSRLWDAVGGFLFLFSHMQDKLSKHSSQVDLLKELLNLQKDMITMMLSMLEGNVVNGTIGKQMVDTLVESASNVELILKYFDMFLKLKDLTSSTSFTEIDPNNDGWVHPKDFKEKMEQQKSYTAEEIEFMLQCCESNHDGKIDYIGFTDQFHEPSKEIGFNLAVLLTNLSEHMPNEPRLTRFLETASSVLNYFQPFLGRIEILGGSKRIERVYFEIKESNIEQWLKPQIRESKRAFFYSIVTEGGDKEKLEAFVNFCEDAIFEMQHASGLMAVDDGSGIGGGKSRKTAYTYLADDEENKTAKDPIRRGIQAIKYGFQLLFFVLSPTNIKNKINEIQQMSFIELIISFFKLWFYLIFYTGYSGVYVLRYISRILMQLMSGTQSEETTVEVVEEKSGSFRMLPALPSSGIDEPPSTLIDSSNMRKNSGAPDSKHVKSTTVGDDKDETSTENHEKEDGVKSEDNSELQASFVDLLVGESARKDSIAGPEVLAQQQAVMAAVEAEIKQKNSVENPSAFSTIDINAYTHRALSFLARNFYNLKYVALVLAFCINFILLFYKVTTLAEDLSDDGDGKDFALGSAGISNDDIDDSNSTEIADDDGVLELVHVNEDFFYMAHVMRLAALLHSLASLAMLIAYYHLKVPLAIFKREKEIARRLEFDGLYIVEQPEDDDIKSHWDKLVISA</sequence>
<feature type="compositionally biased region" description="Basic and acidic residues" evidence="1">
    <location>
        <begin position="1139"/>
        <end position="1155"/>
    </location>
</feature>
<dbReference type="InterPro" id="IPR009460">
    <property type="entry name" value="Ryanrecept_TM4-6"/>
</dbReference>
<feature type="region of interest" description="Disordered" evidence="1">
    <location>
        <begin position="1095"/>
        <end position="1157"/>
    </location>
</feature>
<dbReference type="InterPro" id="IPR015925">
    <property type="entry name" value="Ryanodine_IP3_receptor"/>
</dbReference>
<keyword evidence="2" id="KW-1133">Transmembrane helix</keyword>
<evidence type="ECO:0000313" key="6">
    <source>
        <dbReference type="Proteomes" id="UP000478052"/>
    </source>
</evidence>
<organism evidence="5 6">
    <name type="scientific">Aphis craccivora</name>
    <name type="common">Cowpea aphid</name>
    <dbReference type="NCBI Taxonomy" id="307492"/>
    <lineage>
        <taxon>Eukaryota</taxon>
        <taxon>Metazoa</taxon>
        <taxon>Ecdysozoa</taxon>
        <taxon>Arthropoda</taxon>
        <taxon>Hexapoda</taxon>
        <taxon>Insecta</taxon>
        <taxon>Pterygota</taxon>
        <taxon>Neoptera</taxon>
        <taxon>Paraneoptera</taxon>
        <taxon>Hemiptera</taxon>
        <taxon>Sternorrhyncha</taxon>
        <taxon>Aphidomorpha</taxon>
        <taxon>Aphidoidea</taxon>
        <taxon>Aphididae</taxon>
        <taxon>Aphidini</taxon>
        <taxon>Aphis</taxon>
        <taxon>Aphis</taxon>
    </lineage>
</organism>
<dbReference type="OrthoDB" id="300855at2759"/>
<dbReference type="GO" id="GO:0006874">
    <property type="term" value="P:intracellular calcium ion homeostasis"/>
    <property type="evidence" value="ECO:0007669"/>
    <property type="project" value="InterPro"/>
</dbReference>
<dbReference type="GO" id="GO:0006941">
    <property type="term" value="P:striated muscle contraction"/>
    <property type="evidence" value="ECO:0007669"/>
    <property type="project" value="TreeGrafter"/>
</dbReference>
<dbReference type="GO" id="GO:0030018">
    <property type="term" value="C:Z disc"/>
    <property type="evidence" value="ECO:0007669"/>
    <property type="project" value="TreeGrafter"/>
</dbReference>
<dbReference type="PANTHER" id="PTHR46399:SF8">
    <property type="entry name" value="B30.2_SPRY DOMAIN-CONTAINING PROTEIN"/>
    <property type="match status" value="1"/>
</dbReference>
<evidence type="ECO:0000256" key="2">
    <source>
        <dbReference type="SAM" id="Phobius"/>
    </source>
</evidence>
<dbReference type="Proteomes" id="UP000478052">
    <property type="component" value="Unassembled WGS sequence"/>
</dbReference>
<feature type="transmembrane region" description="Helical" evidence="2">
    <location>
        <begin position="1230"/>
        <end position="1250"/>
    </location>
</feature>
<keyword evidence="6" id="KW-1185">Reference proteome</keyword>
<dbReference type="GO" id="GO:0033017">
    <property type="term" value="C:sarcoplasmic reticulum membrane"/>
    <property type="evidence" value="ECO:0007669"/>
    <property type="project" value="TreeGrafter"/>
</dbReference>
<accession>A0A6G0YER7</accession>
<proteinExistence type="predicted"/>
<dbReference type="InterPro" id="IPR013662">
    <property type="entry name" value="RIH_assoc-dom"/>
</dbReference>
<dbReference type="Pfam" id="PF06459">
    <property type="entry name" value="RR_TM4-6"/>
    <property type="match status" value="1"/>
</dbReference>
<keyword evidence="2" id="KW-0812">Transmembrane</keyword>
<feature type="region of interest" description="Disordered" evidence="1">
    <location>
        <begin position="186"/>
        <end position="209"/>
    </location>
</feature>
<dbReference type="GO" id="GO:0005790">
    <property type="term" value="C:smooth endoplasmic reticulum"/>
    <property type="evidence" value="ECO:0007669"/>
    <property type="project" value="TreeGrafter"/>
</dbReference>
<name>A0A6G0YER7_APHCR</name>
<feature type="compositionally biased region" description="Acidic residues" evidence="1">
    <location>
        <begin position="449"/>
        <end position="469"/>
    </location>
</feature>
<evidence type="ECO:0000256" key="1">
    <source>
        <dbReference type="SAM" id="MobiDB-lite"/>
    </source>
</evidence>
<gene>
    <name evidence="5" type="ORF">FWK35_00018307</name>
</gene>
<dbReference type="EMBL" id="VUJU01004431">
    <property type="protein sequence ID" value="KAF0754358.1"/>
    <property type="molecule type" value="Genomic_DNA"/>
</dbReference>
<evidence type="ECO:0008006" key="7">
    <source>
        <dbReference type="Google" id="ProtNLM"/>
    </source>
</evidence>
<dbReference type="Gene3D" id="1.10.238.10">
    <property type="entry name" value="EF-hand"/>
    <property type="match status" value="1"/>
</dbReference>
<evidence type="ECO:0000259" key="3">
    <source>
        <dbReference type="Pfam" id="PF06459"/>
    </source>
</evidence>
<dbReference type="Pfam" id="PF08454">
    <property type="entry name" value="RIH_assoc"/>
    <property type="match status" value="1"/>
</dbReference>
<feature type="region of interest" description="Disordered" evidence="1">
    <location>
        <begin position="447"/>
        <end position="470"/>
    </location>
</feature>
<dbReference type="GO" id="GO:0034704">
    <property type="term" value="C:calcium channel complex"/>
    <property type="evidence" value="ECO:0007669"/>
    <property type="project" value="TreeGrafter"/>
</dbReference>
<feature type="domain" description="Ryanodine Receptor TM 4-6" evidence="3">
    <location>
        <begin position="1075"/>
        <end position="1338"/>
    </location>
</feature>
<feature type="transmembrane region" description="Helical" evidence="2">
    <location>
        <begin position="1045"/>
        <end position="1064"/>
    </location>
</feature>
<dbReference type="PANTHER" id="PTHR46399">
    <property type="entry name" value="B30.2/SPRY DOMAIN-CONTAINING PROTEIN"/>
    <property type="match status" value="1"/>
</dbReference>
<keyword evidence="2" id="KW-0472">Membrane</keyword>
<evidence type="ECO:0000313" key="5">
    <source>
        <dbReference type="EMBL" id="KAF0754358.1"/>
    </source>
</evidence>
<dbReference type="GO" id="GO:0005219">
    <property type="term" value="F:ryanodine-sensitive calcium-release channel activity"/>
    <property type="evidence" value="ECO:0007669"/>
    <property type="project" value="InterPro"/>
</dbReference>
<reference evidence="5 6" key="1">
    <citation type="submission" date="2019-08" db="EMBL/GenBank/DDBJ databases">
        <title>Whole genome of Aphis craccivora.</title>
        <authorList>
            <person name="Voronova N.V."/>
            <person name="Shulinski R.S."/>
            <person name="Bandarenka Y.V."/>
            <person name="Zhorov D.G."/>
            <person name="Warner D."/>
        </authorList>
    </citation>
    <scope>NUCLEOTIDE SEQUENCE [LARGE SCALE GENOMIC DNA]</scope>
    <source>
        <strain evidence="5">180601</strain>
        <tissue evidence="5">Whole Body</tissue>
    </source>
</reference>
<dbReference type="GO" id="GO:0014808">
    <property type="term" value="P:release of sequestered calcium ion into cytosol by sarcoplasmic reticulum"/>
    <property type="evidence" value="ECO:0007669"/>
    <property type="project" value="TreeGrafter"/>
</dbReference>
<protein>
    <recommendedName>
        <fullName evidence="7">Ryanodine receptor</fullName>
    </recommendedName>
</protein>
<dbReference type="FunFam" id="1.10.238.10:FF:000132">
    <property type="entry name" value="Ryanodine receptor 44F"/>
    <property type="match status" value="1"/>
</dbReference>
<dbReference type="SUPFAM" id="SSF47473">
    <property type="entry name" value="EF-hand"/>
    <property type="match status" value="1"/>
</dbReference>
<dbReference type="GO" id="GO:0042383">
    <property type="term" value="C:sarcolemma"/>
    <property type="evidence" value="ECO:0007669"/>
    <property type="project" value="TreeGrafter"/>
</dbReference>
<comment type="caution">
    <text evidence="5">The sequence shown here is derived from an EMBL/GenBank/DDBJ whole genome shotgun (WGS) entry which is preliminary data.</text>
</comment>
<dbReference type="InterPro" id="IPR011992">
    <property type="entry name" value="EF-hand-dom_pair"/>
</dbReference>
<feature type="compositionally biased region" description="Basic residues" evidence="1">
    <location>
        <begin position="195"/>
        <end position="205"/>
    </location>
</feature>
<feature type="transmembrane region" description="Helical" evidence="2">
    <location>
        <begin position="1313"/>
        <end position="1332"/>
    </location>
</feature>
<evidence type="ECO:0000259" key="4">
    <source>
        <dbReference type="Pfam" id="PF08454"/>
    </source>
</evidence>
<feature type="non-terminal residue" evidence="5">
    <location>
        <position position="1376"/>
    </location>
</feature>
<feature type="domain" description="RyR/IP3R Homology associated" evidence="4">
    <location>
        <begin position="590"/>
        <end position="705"/>
    </location>
</feature>